<feature type="domain" description="Major facilitator superfamily (MFS) profile" evidence="9">
    <location>
        <begin position="146"/>
        <end position="574"/>
    </location>
</feature>
<dbReference type="EMBL" id="LKCN02000007">
    <property type="protein sequence ID" value="RCI12509.1"/>
    <property type="molecule type" value="Genomic_DNA"/>
</dbReference>
<feature type="transmembrane region" description="Helical" evidence="8">
    <location>
        <begin position="454"/>
        <end position="475"/>
    </location>
</feature>
<keyword evidence="6" id="KW-0325">Glycoprotein</keyword>
<evidence type="ECO:0000256" key="5">
    <source>
        <dbReference type="ARBA" id="ARBA00023136"/>
    </source>
</evidence>
<feature type="transmembrane region" description="Helical" evidence="8">
    <location>
        <begin position="416"/>
        <end position="434"/>
    </location>
</feature>
<feature type="transmembrane region" description="Helical" evidence="8">
    <location>
        <begin position="149"/>
        <end position="169"/>
    </location>
</feature>
<sequence>MRMDIASQEVADAEADAIAPEYYQRRNSDEIERIVSASSVSTASSVGHNHAPNMRHRMSYISTHRDDLERHYTELSRIETQRTQHNATVGSSSASIQVNRKPLPSFGAGKPYPPPLPARDEYVVEFDGPDDPLNAQNWPTSLKITMSCMLAYTTFVSSFTSSIYSPAIRTIAEVFHVDTEVALLGTTLYVLGFAFGPCMWAPFSELQGRRIPIIISMFGFSVFCIGAATAANIQTLLICRFFSGFFGSCPLAVVAAVFSDMFNNVNRGIAITFFVMTVFTGPLLAPFIGGYIVTSYLGWRWTLYLPTILGFAAFFFDLFFLKESYAPVILVDKAAELRRRTHNWGIHAKQEEIEVDFKELVNKNFLRPMRMLFTEPILFFLTLYTSFMYGLLYLFLTAYNLVFIGVHHFSPGEAGLTFFGMIIGELIAGVVVLAQQPWYKRKLAANNGVPVPEWRLPSVMAGGICFVIGIFWFGWTGFSPSIPWIAPAASGILTGFGLLSIFLQCINYIVDAYLMFAASALAGNTFMRSLAGATFPLFATQMFTGMGIQWASTLLGCLALLMCPIPFIFYRYGRKLREKSKFAPTPPRPMPSSEDDLSNSEVVTEKRKRDTSAASRDTAVLSSDSGGEGSIRSRDTDNEASVMNV</sequence>
<feature type="transmembrane region" description="Helical" evidence="8">
    <location>
        <begin position="181"/>
        <end position="201"/>
    </location>
</feature>
<dbReference type="InterPro" id="IPR011701">
    <property type="entry name" value="MFS"/>
</dbReference>
<dbReference type="OrthoDB" id="9986881at2759"/>
<feature type="region of interest" description="Disordered" evidence="7">
    <location>
        <begin position="581"/>
        <end position="645"/>
    </location>
</feature>
<dbReference type="GO" id="GO:0005886">
    <property type="term" value="C:plasma membrane"/>
    <property type="evidence" value="ECO:0007669"/>
    <property type="project" value="TreeGrafter"/>
</dbReference>
<keyword evidence="5 8" id="KW-0472">Membrane</keyword>
<gene>
    <name evidence="10" type="ORF">L249_0357</name>
</gene>
<keyword evidence="11" id="KW-1185">Reference proteome</keyword>
<feature type="transmembrane region" description="Helical" evidence="8">
    <location>
        <begin position="481"/>
        <end position="503"/>
    </location>
</feature>
<evidence type="ECO:0000259" key="9">
    <source>
        <dbReference type="PROSITE" id="PS50850"/>
    </source>
</evidence>
<comment type="subcellular location">
    <subcellularLocation>
        <location evidence="1">Membrane</location>
        <topology evidence="1">Multi-pass membrane protein</topology>
    </subcellularLocation>
</comment>
<feature type="transmembrane region" description="Helical" evidence="8">
    <location>
        <begin position="237"/>
        <end position="258"/>
    </location>
</feature>
<accession>A0A367LDL2</accession>
<dbReference type="FunFam" id="1.20.1250.20:FF:000011">
    <property type="entry name" value="MFS multidrug transporter, putative"/>
    <property type="match status" value="1"/>
</dbReference>
<feature type="transmembrane region" description="Helical" evidence="8">
    <location>
        <begin position="547"/>
        <end position="570"/>
    </location>
</feature>
<dbReference type="AlphaFoldDB" id="A0A367LDL2"/>
<dbReference type="GO" id="GO:0022857">
    <property type="term" value="F:transmembrane transporter activity"/>
    <property type="evidence" value="ECO:0007669"/>
    <property type="project" value="InterPro"/>
</dbReference>
<evidence type="ECO:0000256" key="2">
    <source>
        <dbReference type="ARBA" id="ARBA00022448"/>
    </source>
</evidence>
<dbReference type="Gene3D" id="1.20.1250.20">
    <property type="entry name" value="MFS general substrate transporter like domains"/>
    <property type="match status" value="1"/>
</dbReference>
<feature type="transmembrane region" description="Helical" evidence="8">
    <location>
        <begin position="270"/>
        <end position="293"/>
    </location>
</feature>
<dbReference type="PROSITE" id="PS50850">
    <property type="entry name" value="MFS"/>
    <property type="match status" value="1"/>
</dbReference>
<evidence type="ECO:0000256" key="8">
    <source>
        <dbReference type="SAM" id="Phobius"/>
    </source>
</evidence>
<evidence type="ECO:0000256" key="7">
    <source>
        <dbReference type="SAM" id="MobiDB-lite"/>
    </source>
</evidence>
<dbReference type="PANTHER" id="PTHR23502">
    <property type="entry name" value="MAJOR FACILITATOR SUPERFAMILY"/>
    <property type="match status" value="1"/>
</dbReference>
<keyword evidence="4 8" id="KW-1133">Transmembrane helix</keyword>
<organism evidence="10 11">
    <name type="scientific">Ophiocordyceps polyrhachis-furcata BCC 54312</name>
    <dbReference type="NCBI Taxonomy" id="1330021"/>
    <lineage>
        <taxon>Eukaryota</taxon>
        <taxon>Fungi</taxon>
        <taxon>Dikarya</taxon>
        <taxon>Ascomycota</taxon>
        <taxon>Pezizomycotina</taxon>
        <taxon>Sordariomycetes</taxon>
        <taxon>Hypocreomycetidae</taxon>
        <taxon>Hypocreales</taxon>
        <taxon>Ophiocordycipitaceae</taxon>
        <taxon>Ophiocordyceps</taxon>
    </lineage>
</organism>
<reference evidence="10 11" key="1">
    <citation type="journal article" date="2015" name="BMC Genomics">
        <title>Insights from the genome of Ophiocordyceps polyrhachis-furcata to pathogenicity and host specificity in insect fungi.</title>
        <authorList>
            <person name="Wichadakul D."/>
            <person name="Kobmoo N."/>
            <person name="Ingsriswang S."/>
            <person name="Tangphatsornruang S."/>
            <person name="Chantasingh D."/>
            <person name="Luangsa-ard J.J."/>
            <person name="Eurwilaichitr L."/>
        </authorList>
    </citation>
    <scope>NUCLEOTIDE SEQUENCE [LARGE SCALE GENOMIC DNA]</scope>
    <source>
        <strain evidence="10 11">BCC 54312</strain>
    </source>
</reference>
<feature type="transmembrane region" description="Helical" evidence="8">
    <location>
        <begin position="377"/>
        <end position="396"/>
    </location>
</feature>
<protein>
    <recommendedName>
        <fullName evidence="9">Major facilitator superfamily (MFS) profile domain-containing protein</fullName>
    </recommendedName>
</protein>
<comment type="caution">
    <text evidence="10">The sequence shown here is derived from an EMBL/GenBank/DDBJ whole genome shotgun (WGS) entry which is preliminary data.</text>
</comment>
<feature type="transmembrane region" description="Helical" evidence="8">
    <location>
        <begin position="299"/>
        <end position="321"/>
    </location>
</feature>
<evidence type="ECO:0000256" key="3">
    <source>
        <dbReference type="ARBA" id="ARBA00022692"/>
    </source>
</evidence>
<evidence type="ECO:0000256" key="1">
    <source>
        <dbReference type="ARBA" id="ARBA00004141"/>
    </source>
</evidence>
<feature type="transmembrane region" description="Helical" evidence="8">
    <location>
        <begin position="510"/>
        <end position="527"/>
    </location>
</feature>
<dbReference type="PANTHER" id="PTHR23502:SF31">
    <property type="entry name" value="POLYAMINE TRANSPORTER 1"/>
    <property type="match status" value="1"/>
</dbReference>
<feature type="compositionally biased region" description="Polar residues" evidence="7">
    <location>
        <begin position="612"/>
        <end position="625"/>
    </location>
</feature>
<keyword evidence="2" id="KW-0813">Transport</keyword>
<dbReference type="InterPro" id="IPR020846">
    <property type="entry name" value="MFS_dom"/>
</dbReference>
<dbReference type="SUPFAM" id="SSF103473">
    <property type="entry name" value="MFS general substrate transporter"/>
    <property type="match status" value="1"/>
</dbReference>
<keyword evidence="3 8" id="KW-0812">Transmembrane</keyword>
<dbReference type="Proteomes" id="UP000253664">
    <property type="component" value="Unassembled WGS sequence"/>
</dbReference>
<evidence type="ECO:0000313" key="11">
    <source>
        <dbReference type="Proteomes" id="UP000253664"/>
    </source>
</evidence>
<evidence type="ECO:0000313" key="10">
    <source>
        <dbReference type="EMBL" id="RCI12509.1"/>
    </source>
</evidence>
<dbReference type="STRING" id="1330021.A0A367LDL2"/>
<name>A0A367LDL2_9HYPO</name>
<evidence type="ECO:0000256" key="4">
    <source>
        <dbReference type="ARBA" id="ARBA00022989"/>
    </source>
</evidence>
<dbReference type="InterPro" id="IPR036259">
    <property type="entry name" value="MFS_trans_sf"/>
</dbReference>
<dbReference type="CDD" id="cd17323">
    <property type="entry name" value="MFS_Tpo1_MDR_like"/>
    <property type="match status" value="1"/>
</dbReference>
<dbReference type="Pfam" id="PF07690">
    <property type="entry name" value="MFS_1"/>
    <property type="match status" value="1"/>
</dbReference>
<feature type="transmembrane region" description="Helical" evidence="8">
    <location>
        <begin position="213"/>
        <end position="231"/>
    </location>
</feature>
<proteinExistence type="predicted"/>
<evidence type="ECO:0000256" key="6">
    <source>
        <dbReference type="ARBA" id="ARBA00023180"/>
    </source>
</evidence>